<keyword evidence="4" id="KW-0732">Signal</keyword>
<name>A0ABR0E154_ZASCE</name>
<evidence type="ECO:0000256" key="4">
    <source>
        <dbReference type="SAM" id="SignalP"/>
    </source>
</evidence>
<reference evidence="6 7" key="1">
    <citation type="journal article" date="2023" name="G3 (Bethesda)">
        <title>A chromosome-level genome assembly of Zasmidium syzygii isolated from banana leaves.</title>
        <authorList>
            <person name="van Westerhoven A.C."/>
            <person name="Mehrabi R."/>
            <person name="Talebi R."/>
            <person name="Steentjes M.B.F."/>
            <person name="Corcolon B."/>
            <person name="Chong P.A."/>
            <person name="Kema G.H.J."/>
            <person name="Seidl M.F."/>
        </authorList>
    </citation>
    <scope>NUCLEOTIDE SEQUENCE [LARGE SCALE GENOMIC DNA]</scope>
    <source>
        <strain evidence="6 7">P124</strain>
    </source>
</reference>
<dbReference type="PANTHER" id="PTHR46720:SF3">
    <property type="entry name" value="FAD-BINDING DOMAIN-CONTAINING PROTEIN-RELATED"/>
    <property type="match status" value="1"/>
</dbReference>
<evidence type="ECO:0000256" key="2">
    <source>
        <dbReference type="ARBA" id="ARBA00022827"/>
    </source>
</evidence>
<dbReference type="SUPFAM" id="SSF51905">
    <property type="entry name" value="FAD/NAD(P)-binding domain"/>
    <property type="match status" value="1"/>
</dbReference>
<keyword evidence="3" id="KW-0560">Oxidoreductase</keyword>
<dbReference type="EMBL" id="JAXOVC010000012">
    <property type="protein sequence ID" value="KAK4495157.1"/>
    <property type="molecule type" value="Genomic_DNA"/>
</dbReference>
<dbReference type="Gene3D" id="3.50.50.60">
    <property type="entry name" value="FAD/NAD(P)-binding domain"/>
    <property type="match status" value="1"/>
</dbReference>
<dbReference type="Proteomes" id="UP001305779">
    <property type="component" value="Unassembled WGS sequence"/>
</dbReference>
<feature type="domain" description="FAD-binding" evidence="5">
    <location>
        <begin position="4"/>
        <end position="319"/>
    </location>
</feature>
<gene>
    <name evidence="6" type="ORF">PRZ48_013484</name>
</gene>
<keyword evidence="7" id="KW-1185">Reference proteome</keyword>
<sequence length="323" mass="36116">MTIHVSIVGAGVAGFCLAHALLGHPEITFDIYEKHEKIRAIGQGLLLQSTARQSLRLIDPELGVYPEDIDGGEMRLWTVAMGEGPHRGQLSYQIRYPEEERPIGVDRTELMMKLLQKIPKERLHTSKRGSSVNDGQDSGKRYTIHFDDNTTVQTDAIIGADGLRSYIRHLVLQDWPAEKLIPRPSGLWDGRVVVPAARARTLLKDHISHPLSEGAVMLVGTRGNIFFSLRAEEESEYAICIVAGWKEQTTSSPWRFPLSADFLDENFGEGWGELGKGVKEMVLQNAEPEGFFEWDIHPLTTFHKERMCLIGDAAHSAVPCLLK</sequence>
<feature type="chain" id="PRO_5045987813" description="FAD-binding domain-containing protein" evidence="4">
    <location>
        <begin position="19"/>
        <end position="323"/>
    </location>
</feature>
<proteinExistence type="predicted"/>
<dbReference type="InterPro" id="IPR002938">
    <property type="entry name" value="FAD-bd"/>
</dbReference>
<dbReference type="InterPro" id="IPR051104">
    <property type="entry name" value="FAD_monoxygenase"/>
</dbReference>
<evidence type="ECO:0000256" key="1">
    <source>
        <dbReference type="ARBA" id="ARBA00022630"/>
    </source>
</evidence>
<evidence type="ECO:0000256" key="3">
    <source>
        <dbReference type="ARBA" id="ARBA00023002"/>
    </source>
</evidence>
<keyword evidence="1" id="KW-0285">Flavoprotein</keyword>
<dbReference type="InterPro" id="IPR036188">
    <property type="entry name" value="FAD/NAD-bd_sf"/>
</dbReference>
<evidence type="ECO:0000259" key="5">
    <source>
        <dbReference type="Pfam" id="PF01494"/>
    </source>
</evidence>
<evidence type="ECO:0000313" key="6">
    <source>
        <dbReference type="EMBL" id="KAK4495157.1"/>
    </source>
</evidence>
<dbReference type="PRINTS" id="PR00420">
    <property type="entry name" value="RNGMNOXGNASE"/>
</dbReference>
<feature type="signal peptide" evidence="4">
    <location>
        <begin position="1"/>
        <end position="18"/>
    </location>
</feature>
<comment type="caution">
    <text evidence="6">The sequence shown here is derived from an EMBL/GenBank/DDBJ whole genome shotgun (WGS) entry which is preliminary data.</text>
</comment>
<dbReference type="Pfam" id="PF01494">
    <property type="entry name" value="FAD_binding_3"/>
    <property type="match status" value="1"/>
</dbReference>
<keyword evidence="2" id="KW-0274">FAD</keyword>
<evidence type="ECO:0000313" key="7">
    <source>
        <dbReference type="Proteomes" id="UP001305779"/>
    </source>
</evidence>
<organism evidence="6 7">
    <name type="scientific">Zasmidium cellare</name>
    <name type="common">Wine cellar mold</name>
    <name type="synonym">Racodium cellare</name>
    <dbReference type="NCBI Taxonomy" id="395010"/>
    <lineage>
        <taxon>Eukaryota</taxon>
        <taxon>Fungi</taxon>
        <taxon>Dikarya</taxon>
        <taxon>Ascomycota</taxon>
        <taxon>Pezizomycotina</taxon>
        <taxon>Dothideomycetes</taxon>
        <taxon>Dothideomycetidae</taxon>
        <taxon>Mycosphaerellales</taxon>
        <taxon>Mycosphaerellaceae</taxon>
        <taxon>Zasmidium</taxon>
    </lineage>
</organism>
<protein>
    <recommendedName>
        <fullName evidence="5">FAD-binding domain-containing protein</fullName>
    </recommendedName>
</protein>
<dbReference type="PANTHER" id="PTHR46720">
    <property type="entry name" value="HYDROXYLASE, PUTATIVE (AFU_ORTHOLOGUE AFUA_3G01460)-RELATED"/>
    <property type="match status" value="1"/>
</dbReference>
<accession>A0ABR0E154</accession>